<comment type="caution">
    <text evidence="2">The sequence shown here is derived from an EMBL/GenBank/DDBJ whole genome shotgun (WGS) entry which is preliminary data.</text>
</comment>
<gene>
    <name evidence="2" type="ORF">OLEA9_A057319</name>
</gene>
<name>A0A8S0PP97_OLEEU</name>
<dbReference type="Gramene" id="OE9A057319T1">
    <property type="protein sequence ID" value="OE9A057319C1"/>
    <property type="gene ID" value="OE9A057319"/>
</dbReference>
<evidence type="ECO:0000256" key="1">
    <source>
        <dbReference type="SAM" id="MobiDB-lite"/>
    </source>
</evidence>
<proteinExistence type="predicted"/>
<accession>A0A8S0PP97</accession>
<feature type="compositionally biased region" description="Basic and acidic residues" evidence="1">
    <location>
        <begin position="61"/>
        <end position="72"/>
    </location>
</feature>
<dbReference type="AlphaFoldDB" id="A0A8S0PP97"/>
<feature type="region of interest" description="Disordered" evidence="1">
    <location>
        <begin position="60"/>
        <end position="81"/>
    </location>
</feature>
<sequence length="81" mass="9346">MEKYPEKITVVVFLNAIMPDSENRPHLGTGICKDSIRCMARHPFETELVPVEANSNVVVNDNRRQEIRDRHPPKTHLRNSP</sequence>
<protein>
    <submittedName>
        <fullName evidence="2">Uncharacterized protein</fullName>
    </submittedName>
</protein>
<dbReference type="EMBL" id="CACTIH010000160">
    <property type="protein sequence ID" value="CAA2955707.1"/>
    <property type="molecule type" value="Genomic_DNA"/>
</dbReference>
<dbReference type="Proteomes" id="UP000594638">
    <property type="component" value="Unassembled WGS sequence"/>
</dbReference>
<keyword evidence="3" id="KW-1185">Reference proteome</keyword>
<evidence type="ECO:0000313" key="2">
    <source>
        <dbReference type="EMBL" id="CAA2955707.1"/>
    </source>
</evidence>
<organism evidence="2 3">
    <name type="scientific">Olea europaea subsp. europaea</name>
    <dbReference type="NCBI Taxonomy" id="158383"/>
    <lineage>
        <taxon>Eukaryota</taxon>
        <taxon>Viridiplantae</taxon>
        <taxon>Streptophyta</taxon>
        <taxon>Embryophyta</taxon>
        <taxon>Tracheophyta</taxon>
        <taxon>Spermatophyta</taxon>
        <taxon>Magnoliopsida</taxon>
        <taxon>eudicotyledons</taxon>
        <taxon>Gunneridae</taxon>
        <taxon>Pentapetalae</taxon>
        <taxon>asterids</taxon>
        <taxon>lamiids</taxon>
        <taxon>Lamiales</taxon>
        <taxon>Oleaceae</taxon>
        <taxon>Oleeae</taxon>
        <taxon>Olea</taxon>
    </lineage>
</organism>
<reference evidence="2 3" key="1">
    <citation type="submission" date="2019-12" db="EMBL/GenBank/DDBJ databases">
        <authorList>
            <person name="Alioto T."/>
            <person name="Alioto T."/>
            <person name="Gomez Garrido J."/>
        </authorList>
    </citation>
    <scope>NUCLEOTIDE SEQUENCE [LARGE SCALE GENOMIC DNA]</scope>
</reference>
<evidence type="ECO:0000313" key="3">
    <source>
        <dbReference type="Proteomes" id="UP000594638"/>
    </source>
</evidence>